<dbReference type="SUPFAM" id="SSF49899">
    <property type="entry name" value="Concanavalin A-like lectins/glucanases"/>
    <property type="match status" value="1"/>
</dbReference>
<reference evidence="5" key="1">
    <citation type="journal article" date="2019" name="Int. J. Syst. Evol. Microbiol.">
        <title>The Global Catalogue of Microorganisms (GCM) 10K type strain sequencing project: providing services to taxonomists for standard genome sequencing and annotation.</title>
        <authorList>
            <consortium name="The Broad Institute Genomics Platform"/>
            <consortium name="The Broad Institute Genome Sequencing Center for Infectious Disease"/>
            <person name="Wu L."/>
            <person name="Ma J."/>
        </authorList>
    </citation>
    <scope>NUCLEOTIDE SEQUENCE [LARGE SCALE GENOMIC DNA]</scope>
    <source>
        <strain evidence="5">KCTC 42217</strain>
    </source>
</reference>
<name>A0ABW4ZQW7_9SPHI</name>
<proteinExistence type="inferred from homology"/>
<dbReference type="InterPro" id="IPR000757">
    <property type="entry name" value="Beta-glucanase-like"/>
</dbReference>
<feature type="domain" description="GH16" evidence="3">
    <location>
        <begin position="65"/>
        <end position="303"/>
    </location>
</feature>
<keyword evidence="2" id="KW-0732">Signal</keyword>
<feature type="signal peptide" evidence="2">
    <location>
        <begin position="1"/>
        <end position="24"/>
    </location>
</feature>
<comment type="similarity">
    <text evidence="1">Belongs to the glycosyl hydrolase 16 family.</text>
</comment>
<organism evidence="4 5">
    <name type="scientific">Paradesertivirga mongoliensis</name>
    <dbReference type="NCBI Taxonomy" id="2100740"/>
    <lineage>
        <taxon>Bacteria</taxon>
        <taxon>Pseudomonadati</taxon>
        <taxon>Bacteroidota</taxon>
        <taxon>Sphingobacteriia</taxon>
        <taxon>Sphingobacteriales</taxon>
        <taxon>Sphingobacteriaceae</taxon>
        <taxon>Paradesertivirga</taxon>
    </lineage>
</organism>
<accession>A0ABW4ZQW7</accession>
<gene>
    <name evidence="4" type="ORF">ACFSJU_16390</name>
</gene>
<dbReference type="Proteomes" id="UP001597387">
    <property type="component" value="Unassembled WGS sequence"/>
</dbReference>
<dbReference type="Gene3D" id="2.60.120.200">
    <property type="match status" value="1"/>
</dbReference>
<sequence length="306" mass="33530">MNTKIKLGILPLLTIFLFSSCRKAGPEGVNADVNASGSGKQSASIMGKPGGGTPTIAWETVMDGTSFTNYSSLESTWNYLYPWGSDHNGSARMYASSTDHSQVYIETSGILTVKATRVPQTEGVSSHDPHLPIRYHSGAIHAKPQVVINSQYDAWELSGDFKAPINSGTWPAFWITGAHSWPPESDILEFKGNNLCWQNTADGPDWTNVGWETVKTVVADAPTNWHNYKVVLTRLNDRRGVPTNNVKCEYYIDGVLKGTHTGTNFFNQTFNIIINMQMEGASGSSGPLGDTFFYAKNIIVKKGKIQ</sequence>
<evidence type="ECO:0000313" key="4">
    <source>
        <dbReference type="EMBL" id="MFD2163989.1"/>
    </source>
</evidence>
<keyword evidence="5" id="KW-1185">Reference proteome</keyword>
<dbReference type="PANTHER" id="PTHR10963:SF55">
    <property type="entry name" value="GLYCOSIDE HYDROLASE FAMILY 16 PROTEIN"/>
    <property type="match status" value="1"/>
</dbReference>
<evidence type="ECO:0000256" key="2">
    <source>
        <dbReference type="SAM" id="SignalP"/>
    </source>
</evidence>
<dbReference type="EMBL" id="JBHUHZ010000003">
    <property type="protein sequence ID" value="MFD2163989.1"/>
    <property type="molecule type" value="Genomic_DNA"/>
</dbReference>
<feature type="chain" id="PRO_5045222294" evidence="2">
    <location>
        <begin position="25"/>
        <end position="306"/>
    </location>
</feature>
<evidence type="ECO:0000259" key="3">
    <source>
        <dbReference type="PROSITE" id="PS51762"/>
    </source>
</evidence>
<dbReference type="InterPro" id="IPR013320">
    <property type="entry name" value="ConA-like_dom_sf"/>
</dbReference>
<dbReference type="RefSeq" id="WP_255904772.1">
    <property type="nucleotide sequence ID" value="NZ_JAFMZO010000004.1"/>
</dbReference>
<protein>
    <submittedName>
        <fullName evidence="4">Family 16 glycosylhydrolase</fullName>
    </submittedName>
</protein>
<dbReference type="PANTHER" id="PTHR10963">
    <property type="entry name" value="GLYCOSYL HYDROLASE-RELATED"/>
    <property type="match status" value="1"/>
</dbReference>
<dbReference type="InterPro" id="IPR050546">
    <property type="entry name" value="Glycosyl_Hydrlase_16"/>
</dbReference>
<dbReference type="PROSITE" id="PS51762">
    <property type="entry name" value="GH16_2"/>
    <property type="match status" value="1"/>
</dbReference>
<evidence type="ECO:0000313" key="5">
    <source>
        <dbReference type="Proteomes" id="UP001597387"/>
    </source>
</evidence>
<dbReference type="PROSITE" id="PS51257">
    <property type="entry name" value="PROKAR_LIPOPROTEIN"/>
    <property type="match status" value="1"/>
</dbReference>
<comment type="caution">
    <text evidence="4">The sequence shown here is derived from an EMBL/GenBank/DDBJ whole genome shotgun (WGS) entry which is preliminary data.</text>
</comment>
<evidence type="ECO:0000256" key="1">
    <source>
        <dbReference type="ARBA" id="ARBA00006865"/>
    </source>
</evidence>